<evidence type="ECO:0000313" key="3">
    <source>
        <dbReference type="Proteomes" id="UP001066276"/>
    </source>
</evidence>
<gene>
    <name evidence="2" type="ORF">NDU88_004098</name>
</gene>
<dbReference type="EMBL" id="JANPWB010000002">
    <property type="protein sequence ID" value="KAJ1208715.1"/>
    <property type="molecule type" value="Genomic_DNA"/>
</dbReference>
<accession>A0AAV7W409</accession>
<sequence length="181" mass="19752">MHPAGLRLDRWPHRRRALQIEVVAGRSEKPGTHPGGGSLLPKCQRDPLTGRNTPGERHHPDVRRRGKRSEDLEGVERDGKWRHPPPPSLQQQGEAQWPDGPVPAFPWALARTRPKLARGGSWGQTVSQEVEDGTLRQSKILGSRSYMVGSGQSGSKDQGPSRDGARPAAGVPDPEGGEAWV</sequence>
<protein>
    <submittedName>
        <fullName evidence="2">Uncharacterized protein</fullName>
    </submittedName>
</protein>
<feature type="region of interest" description="Disordered" evidence="1">
    <location>
        <begin position="22"/>
        <end position="181"/>
    </location>
</feature>
<reference evidence="2" key="1">
    <citation type="journal article" date="2022" name="bioRxiv">
        <title>Sequencing and chromosome-scale assembly of the giantPleurodeles waltlgenome.</title>
        <authorList>
            <person name="Brown T."/>
            <person name="Elewa A."/>
            <person name="Iarovenko S."/>
            <person name="Subramanian E."/>
            <person name="Araus A.J."/>
            <person name="Petzold A."/>
            <person name="Susuki M."/>
            <person name="Suzuki K.-i.T."/>
            <person name="Hayashi T."/>
            <person name="Toyoda A."/>
            <person name="Oliveira C."/>
            <person name="Osipova E."/>
            <person name="Leigh N.D."/>
            <person name="Simon A."/>
            <person name="Yun M.H."/>
        </authorList>
    </citation>
    <scope>NUCLEOTIDE SEQUENCE</scope>
    <source>
        <strain evidence="2">20211129_DDA</strain>
        <tissue evidence="2">Liver</tissue>
    </source>
</reference>
<name>A0AAV7W409_PLEWA</name>
<feature type="compositionally biased region" description="Basic and acidic residues" evidence="1">
    <location>
        <begin position="68"/>
        <end position="81"/>
    </location>
</feature>
<dbReference type="Proteomes" id="UP001066276">
    <property type="component" value="Chromosome 1_2"/>
</dbReference>
<evidence type="ECO:0000313" key="2">
    <source>
        <dbReference type="EMBL" id="KAJ1208715.1"/>
    </source>
</evidence>
<organism evidence="2 3">
    <name type="scientific">Pleurodeles waltl</name>
    <name type="common">Iberian ribbed newt</name>
    <dbReference type="NCBI Taxonomy" id="8319"/>
    <lineage>
        <taxon>Eukaryota</taxon>
        <taxon>Metazoa</taxon>
        <taxon>Chordata</taxon>
        <taxon>Craniata</taxon>
        <taxon>Vertebrata</taxon>
        <taxon>Euteleostomi</taxon>
        <taxon>Amphibia</taxon>
        <taxon>Batrachia</taxon>
        <taxon>Caudata</taxon>
        <taxon>Salamandroidea</taxon>
        <taxon>Salamandridae</taxon>
        <taxon>Pleurodelinae</taxon>
        <taxon>Pleurodeles</taxon>
    </lineage>
</organism>
<comment type="caution">
    <text evidence="2">The sequence shown here is derived from an EMBL/GenBank/DDBJ whole genome shotgun (WGS) entry which is preliminary data.</text>
</comment>
<keyword evidence="3" id="KW-1185">Reference proteome</keyword>
<evidence type="ECO:0000256" key="1">
    <source>
        <dbReference type="SAM" id="MobiDB-lite"/>
    </source>
</evidence>
<dbReference type="AlphaFoldDB" id="A0AAV7W409"/>
<proteinExistence type="predicted"/>